<dbReference type="EMBL" id="JAOYFB010000004">
    <property type="protein sequence ID" value="KAK4013457.1"/>
    <property type="molecule type" value="Genomic_DNA"/>
</dbReference>
<name>A0ABQ9ZKL0_9CRUS</name>
<proteinExistence type="predicted"/>
<protein>
    <submittedName>
        <fullName evidence="1">Uncharacterized protein</fullName>
    </submittedName>
</protein>
<dbReference type="Proteomes" id="UP001234178">
    <property type="component" value="Unassembled WGS sequence"/>
</dbReference>
<evidence type="ECO:0000313" key="2">
    <source>
        <dbReference type="Proteomes" id="UP001234178"/>
    </source>
</evidence>
<organism evidence="1 2">
    <name type="scientific">Daphnia magna</name>
    <dbReference type="NCBI Taxonomy" id="35525"/>
    <lineage>
        <taxon>Eukaryota</taxon>
        <taxon>Metazoa</taxon>
        <taxon>Ecdysozoa</taxon>
        <taxon>Arthropoda</taxon>
        <taxon>Crustacea</taxon>
        <taxon>Branchiopoda</taxon>
        <taxon>Diplostraca</taxon>
        <taxon>Cladocera</taxon>
        <taxon>Anomopoda</taxon>
        <taxon>Daphniidae</taxon>
        <taxon>Daphnia</taxon>
    </lineage>
</organism>
<accession>A0ABQ9ZKL0</accession>
<gene>
    <name evidence="1" type="ORF">OUZ56_026012</name>
</gene>
<comment type="caution">
    <text evidence="1">The sequence shown here is derived from an EMBL/GenBank/DDBJ whole genome shotgun (WGS) entry which is preliminary data.</text>
</comment>
<sequence>MAVATPVFYYCGQSHRTLVGSGGIGTFGLVAQRTPGFPTLGLLALDTWTTGSRQEDICLATLGLLVPNVWARQSMLLNPASPLRDYDNLDLSARL</sequence>
<evidence type="ECO:0000313" key="1">
    <source>
        <dbReference type="EMBL" id="KAK4013457.1"/>
    </source>
</evidence>
<keyword evidence="2" id="KW-1185">Reference proteome</keyword>
<reference evidence="1 2" key="1">
    <citation type="journal article" date="2023" name="Nucleic Acids Res.">
        <title>The hologenome of Daphnia magna reveals possible DNA methylation and microbiome-mediated evolution of the host genome.</title>
        <authorList>
            <person name="Chaturvedi A."/>
            <person name="Li X."/>
            <person name="Dhandapani V."/>
            <person name="Marshall H."/>
            <person name="Kissane S."/>
            <person name="Cuenca-Cambronero M."/>
            <person name="Asole G."/>
            <person name="Calvet F."/>
            <person name="Ruiz-Romero M."/>
            <person name="Marangio P."/>
            <person name="Guigo R."/>
            <person name="Rago D."/>
            <person name="Mirbahai L."/>
            <person name="Eastwood N."/>
            <person name="Colbourne J.K."/>
            <person name="Zhou J."/>
            <person name="Mallon E."/>
            <person name="Orsini L."/>
        </authorList>
    </citation>
    <scope>NUCLEOTIDE SEQUENCE [LARGE SCALE GENOMIC DNA]</scope>
    <source>
        <strain evidence="1">LRV0_1</strain>
    </source>
</reference>